<protein>
    <submittedName>
        <fullName evidence="1">Uncharacterized protein</fullName>
    </submittedName>
</protein>
<dbReference type="AlphaFoldDB" id="A0A172ZF30"/>
<reference evidence="2" key="1">
    <citation type="submission" date="2015-10" db="EMBL/GenBank/DDBJ databases">
        <title>Genome of Paenibacillus bovis sp. nov.</title>
        <authorList>
            <person name="Wu Z."/>
            <person name="Gao C."/>
            <person name="Liu Z."/>
            <person name="Zheng H."/>
        </authorList>
    </citation>
    <scope>NUCLEOTIDE SEQUENCE [LARGE SCALE GENOMIC DNA]</scope>
    <source>
        <strain evidence="2">BD3526</strain>
    </source>
</reference>
<organism evidence="1 2">
    <name type="scientific">Paenibacillus bovis</name>
    <dbReference type="NCBI Taxonomy" id="1616788"/>
    <lineage>
        <taxon>Bacteria</taxon>
        <taxon>Bacillati</taxon>
        <taxon>Bacillota</taxon>
        <taxon>Bacilli</taxon>
        <taxon>Bacillales</taxon>
        <taxon>Paenibacillaceae</taxon>
        <taxon>Paenibacillus</taxon>
    </lineage>
</organism>
<proteinExistence type="predicted"/>
<gene>
    <name evidence="1" type="ORF">AR543_09700</name>
</gene>
<dbReference type="Proteomes" id="UP000078148">
    <property type="component" value="Chromosome"/>
</dbReference>
<evidence type="ECO:0000313" key="1">
    <source>
        <dbReference type="EMBL" id="ANF96245.1"/>
    </source>
</evidence>
<evidence type="ECO:0000313" key="2">
    <source>
        <dbReference type="Proteomes" id="UP000078148"/>
    </source>
</evidence>
<dbReference type="KEGG" id="pbv:AR543_09700"/>
<dbReference type="STRING" id="1616788.AR543_09700"/>
<name>A0A172ZF30_9BACL</name>
<reference evidence="1 2" key="2">
    <citation type="journal article" date="2016" name="Int. J. Syst. Evol. Microbiol.">
        <title>Paenibacillus bovis sp. nov., isolated from raw yak (Bos grunniens) milk.</title>
        <authorList>
            <person name="Gao C."/>
            <person name="Han J."/>
            <person name="Liu Z."/>
            <person name="Xu X."/>
            <person name="Hang F."/>
            <person name="Wu Z."/>
        </authorList>
    </citation>
    <scope>NUCLEOTIDE SEQUENCE [LARGE SCALE GENOMIC DNA]</scope>
    <source>
        <strain evidence="1 2">BD3526</strain>
    </source>
</reference>
<dbReference type="EMBL" id="CP013023">
    <property type="protein sequence ID" value="ANF96245.1"/>
    <property type="molecule type" value="Genomic_DNA"/>
</dbReference>
<keyword evidence="2" id="KW-1185">Reference proteome</keyword>
<accession>A0A172ZF30</accession>
<sequence length="165" mass="18911">MRVASWLKGISFILLLPLIFSWVLPAGSANAKPSVSPQTEPPPEYFHHNWFEPIYLGGNARDSSAEWTTNNKTDVSVSFSMEGEGELTVSYEVYGYYSGWTPMHSVTFTESGNYDYKMGYYPTFPDDFYRYRVAYYLKETNGPFSVFGDVTIDYYDRWIPTGGGW</sequence>